<dbReference type="Gene3D" id="1.10.510.10">
    <property type="entry name" value="Transferase(Phosphotransferase) domain 1"/>
    <property type="match status" value="1"/>
</dbReference>
<accession>A0A8K0NNS6</accession>
<dbReference type="PROSITE" id="PS50011">
    <property type="entry name" value="PROTEIN_KINASE_DOM"/>
    <property type="match status" value="1"/>
</dbReference>
<evidence type="ECO:0000313" key="10">
    <source>
        <dbReference type="EMBL" id="KAG7529476.1"/>
    </source>
</evidence>
<keyword evidence="5" id="KW-0418">Kinase</keyword>
<keyword evidence="3" id="KW-0808">Transferase</keyword>
<evidence type="ECO:0000256" key="5">
    <source>
        <dbReference type="ARBA" id="ARBA00022777"/>
    </source>
</evidence>
<evidence type="ECO:0000256" key="2">
    <source>
        <dbReference type="ARBA" id="ARBA00022527"/>
    </source>
</evidence>
<dbReference type="Pfam" id="PF00069">
    <property type="entry name" value="Pkinase"/>
    <property type="match status" value="2"/>
</dbReference>
<evidence type="ECO:0000256" key="8">
    <source>
        <dbReference type="ARBA" id="ARBA00048679"/>
    </source>
</evidence>
<keyword evidence="4" id="KW-0547">Nucleotide-binding</keyword>
<keyword evidence="2" id="KW-0723">Serine/threonine-protein kinase</keyword>
<dbReference type="InterPro" id="IPR000719">
    <property type="entry name" value="Prot_kinase_dom"/>
</dbReference>
<evidence type="ECO:0000256" key="7">
    <source>
        <dbReference type="ARBA" id="ARBA00047899"/>
    </source>
</evidence>
<gene>
    <name evidence="10" type="ORF">FFLO_05618</name>
</gene>
<comment type="caution">
    <text evidence="10">The sequence shown here is derived from an EMBL/GenBank/DDBJ whole genome shotgun (WGS) entry which is preliminary data.</text>
</comment>
<dbReference type="Gene3D" id="3.30.200.20">
    <property type="entry name" value="Phosphorylase Kinase, domain 1"/>
    <property type="match status" value="1"/>
</dbReference>
<dbReference type="SMART" id="SM00220">
    <property type="entry name" value="S_TKc"/>
    <property type="match status" value="1"/>
</dbReference>
<comment type="catalytic activity">
    <reaction evidence="7">
        <text>L-threonyl-[protein] + ATP = O-phospho-L-threonyl-[protein] + ADP + H(+)</text>
        <dbReference type="Rhea" id="RHEA:46608"/>
        <dbReference type="Rhea" id="RHEA-COMP:11060"/>
        <dbReference type="Rhea" id="RHEA-COMP:11605"/>
        <dbReference type="ChEBI" id="CHEBI:15378"/>
        <dbReference type="ChEBI" id="CHEBI:30013"/>
        <dbReference type="ChEBI" id="CHEBI:30616"/>
        <dbReference type="ChEBI" id="CHEBI:61977"/>
        <dbReference type="ChEBI" id="CHEBI:456216"/>
        <dbReference type="EC" id="2.7.11.1"/>
    </reaction>
</comment>
<keyword evidence="6" id="KW-0067">ATP-binding</keyword>
<name>A0A8K0NNS6_9TREE</name>
<dbReference type="InterPro" id="IPR011009">
    <property type="entry name" value="Kinase-like_dom_sf"/>
</dbReference>
<dbReference type="GO" id="GO:0000245">
    <property type="term" value="P:spliceosomal complex assembly"/>
    <property type="evidence" value="ECO:0007669"/>
    <property type="project" value="TreeGrafter"/>
</dbReference>
<sequence length="445" mass="51228">MGVDSISPSDDSRPPSPVDWKEGLYLPRNWMDLDDWECPSEDIANLTYLSVPLGEQFERGRYVIVRKLGWGSWTTVWLARDRKTNTFVSLRILSSKATEKIKDGESNELDLIKRFIALCERDERQPAWTQHIGRFYDFFSHRTEENVEHLCMTMEPLAWDLWILKSRTPEGRFPRKTCKSLVRQILFALEGIHREMGYVFTDLKPNNVLIRPEAISSIIVDEMVVEPAMTDTLDSHRYPKGTVRCKSQPLPPWIGAGDHIGVVPLHVVLVDFGEAREPGQVFPETAQNKSFRAPEVYLGYPATSALDIWSLGCLVFWLVTGGEAFEPGWGGIDRETGITWDVEEAQLRDMSDRLKIDIPIEMRERSQYWDKYLDEHGNFLRSTEGEDLTLKGSMLMVEETQPPEDRLPDDELEGWNAFMLRCLKIQPESRPSAAELLQDPWLHES</sequence>
<dbReference type="GO" id="GO:0005524">
    <property type="term" value="F:ATP binding"/>
    <property type="evidence" value="ECO:0007669"/>
    <property type="project" value="UniProtKB-KW"/>
</dbReference>
<evidence type="ECO:0000256" key="4">
    <source>
        <dbReference type="ARBA" id="ARBA00022741"/>
    </source>
</evidence>
<dbReference type="AlphaFoldDB" id="A0A8K0NNS6"/>
<reference evidence="10" key="1">
    <citation type="submission" date="2020-04" db="EMBL/GenBank/DDBJ databases">
        <title>Analysis of mating type loci in Filobasidium floriforme.</title>
        <authorList>
            <person name="Nowrousian M."/>
        </authorList>
    </citation>
    <scope>NUCLEOTIDE SEQUENCE</scope>
    <source>
        <strain evidence="10">CBS 6242</strain>
    </source>
</reference>
<keyword evidence="11" id="KW-1185">Reference proteome</keyword>
<dbReference type="GO" id="GO:0050684">
    <property type="term" value="P:regulation of mRNA processing"/>
    <property type="evidence" value="ECO:0007669"/>
    <property type="project" value="TreeGrafter"/>
</dbReference>
<proteinExistence type="predicted"/>
<protein>
    <recommendedName>
        <fullName evidence="1">non-specific serine/threonine protein kinase</fullName>
        <ecNumber evidence="1">2.7.11.1</ecNumber>
    </recommendedName>
</protein>
<evidence type="ECO:0000256" key="6">
    <source>
        <dbReference type="ARBA" id="ARBA00022840"/>
    </source>
</evidence>
<organism evidence="10 11">
    <name type="scientific">Filobasidium floriforme</name>
    <dbReference type="NCBI Taxonomy" id="5210"/>
    <lineage>
        <taxon>Eukaryota</taxon>
        <taxon>Fungi</taxon>
        <taxon>Dikarya</taxon>
        <taxon>Basidiomycota</taxon>
        <taxon>Agaricomycotina</taxon>
        <taxon>Tremellomycetes</taxon>
        <taxon>Filobasidiales</taxon>
        <taxon>Filobasidiaceae</taxon>
        <taxon>Filobasidium</taxon>
    </lineage>
</organism>
<dbReference type="PANTHER" id="PTHR47634:SF9">
    <property type="entry name" value="PROTEIN KINASE DOMAIN-CONTAINING PROTEIN-RELATED"/>
    <property type="match status" value="1"/>
</dbReference>
<dbReference type="EC" id="2.7.11.1" evidence="1"/>
<comment type="catalytic activity">
    <reaction evidence="8">
        <text>L-seryl-[protein] + ATP = O-phospho-L-seryl-[protein] + ADP + H(+)</text>
        <dbReference type="Rhea" id="RHEA:17989"/>
        <dbReference type="Rhea" id="RHEA-COMP:9863"/>
        <dbReference type="Rhea" id="RHEA-COMP:11604"/>
        <dbReference type="ChEBI" id="CHEBI:15378"/>
        <dbReference type="ChEBI" id="CHEBI:29999"/>
        <dbReference type="ChEBI" id="CHEBI:30616"/>
        <dbReference type="ChEBI" id="CHEBI:83421"/>
        <dbReference type="ChEBI" id="CHEBI:456216"/>
        <dbReference type="EC" id="2.7.11.1"/>
    </reaction>
</comment>
<evidence type="ECO:0000259" key="9">
    <source>
        <dbReference type="PROSITE" id="PS50011"/>
    </source>
</evidence>
<dbReference type="SUPFAM" id="SSF56112">
    <property type="entry name" value="Protein kinase-like (PK-like)"/>
    <property type="match status" value="1"/>
</dbReference>
<dbReference type="Proteomes" id="UP000812966">
    <property type="component" value="Unassembled WGS sequence"/>
</dbReference>
<evidence type="ECO:0000256" key="1">
    <source>
        <dbReference type="ARBA" id="ARBA00012513"/>
    </source>
</evidence>
<dbReference type="EMBL" id="JABELV010000148">
    <property type="protein sequence ID" value="KAG7529476.1"/>
    <property type="molecule type" value="Genomic_DNA"/>
</dbReference>
<dbReference type="PANTHER" id="PTHR47634">
    <property type="entry name" value="PROTEIN KINASE DOMAIN-CONTAINING PROTEIN-RELATED"/>
    <property type="match status" value="1"/>
</dbReference>
<evidence type="ECO:0000256" key="3">
    <source>
        <dbReference type="ARBA" id="ARBA00022679"/>
    </source>
</evidence>
<dbReference type="InterPro" id="IPR051334">
    <property type="entry name" value="SRPK"/>
</dbReference>
<feature type="domain" description="Protein kinase" evidence="9">
    <location>
        <begin position="62"/>
        <end position="442"/>
    </location>
</feature>
<dbReference type="GO" id="GO:0004674">
    <property type="term" value="F:protein serine/threonine kinase activity"/>
    <property type="evidence" value="ECO:0007669"/>
    <property type="project" value="UniProtKB-KW"/>
</dbReference>
<evidence type="ECO:0000313" key="11">
    <source>
        <dbReference type="Proteomes" id="UP000812966"/>
    </source>
</evidence>